<dbReference type="AlphaFoldDB" id="A0A5M5ZUK8"/>
<dbReference type="Proteomes" id="UP000347681">
    <property type="component" value="Unassembled WGS sequence"/>
</dbReference>
<sequence length="68" mass="7588">MGLLKDWTTRWITRLSGRTAEGPGSVFITLDEKNTPVDVHTGDAVPKAYEDYIGKMVKSFDKRGYLPG</sequence>
<evidence type="ECO:0000313" key="2">
    <source>
        <dbReference type="Proteomes" id="UP000347681"/>
    </source>
</evidence>
<reference evidence="1 2" key="1">
    <citation type="journal article" date="2019" name="Nat. Med.">
        <title>A library of human gut bacterial isolates paired with longitudinal multiomics data enables mechanistic microbiome research.</title>
        <authorList>
            <person name="Poyet M."/>
            <person name="Groussin M."/>
            <person name="Gibbons S.M."/>
            <person name="Avila-Pacheco J."/>
            <person name="Jiang X."/>
            <person name="Kearney S.M."/>
            <person name="Perrotta A.R."/>
            <person name="Berdy B."/>
            <person name="Zhao S."/>
            <person name="Lieberman T.D."/>
            <person name="Swanson P.K."/>
            <person name="Smith M."/>
            <person name="Roesemann S."/>
            <person name="Alexander J.E."/>
            <person name="Rich S.A."/>
            <person name="Livny J."/>
            <person name="Vlamakis H."/>
            <person name="Clish C."/>
            <person name="Bullock K."/>
            <person name="Deik A."/>
            <person name="Scott J."/>
            <person name="Pierce K.A."/>
            <person name="Xavier R.J."/>
            <person name="Alm E.J."/>
        </authorList>
    </citation>
    <scope>NUCLEOTIDE SEQUENCE [LARGE SCALE GENOMIC DNA]</scope>
    <source>
        <strain evidence="1 2">BIOML-A5</strain>
    </source>
</reference>
<proteinExistence type="predicted"/>
<comment type="caution">
    <text evidence="1">The sequence shown here is derived from an EMBL/GenBank/DDBJ whole genome shotgun (WGS) entry which is preliminary data.</text>
</comment>
<dbReference type="EMBL" id="VVZB01000004">
    <property type="protein sequence ID" value="KAA5383435.1"/>
    <property type="molecule type" value="Genomic_DNA"/>
</dbReference>
<gene>
    <name evidence="1" type="ORF">F2Y61_11465</name>
</gene>
<accession>A0A5M5ZUK8</accession>
<organism evidence="1 2">
    <name type="scientific">Phocaeicola dorei</name>
    <dbReference type="NCBI Taxonomy" id="357276"/>
    <lineage>
        <taxon>Bacteria</taxon>
        <taxon>Pseudomonadati</taxon>
        <taxon>Bacteroidota</taxon>
        <taxon>Bacteroidia</taxon>
        <taxon>Bacteroidales</taxon>
        <taxon>Bacteroidaceae</taxon>
        <taxon>Phocaeicola</taxon>
    </lineage>
</organism>
<protein>
    <submittedName>
        <fullName evidence="1">Uncharacterized protein</fullName>
    </submittedName>
</protein>
<evidence type="ECO:0000313" key="1">
    <source>
        <dbReference type="EMBL" id="KAA5383435.1"/>
    </source>
</evidence>
<dbReference type="RefSeq" id="WP_138291576.1">
    <property type="nucleotide sequence ID" value="NZ_JAHYPM010000005.1"/>
</dbReference>
<name>A0A5M5ZUK8_9BACT</name>